<organism evidence="2 3">
    <name type="scientific">Aspergillus turcosus</name>
    <dbReference type="NCBI Taxonomy" id="1245748"/>
    <lineage>
        <taxon>Eukaryota</taxon>
        <taxon>Fungi</taxon>
        <taxon>Dikarya</taxon>
        <taxon>Ascomycota</taxon>
        <taxon>Pezizomycotina</taxon>
        <taxon>Eurotiomycetes</taxon>
        <taxon>Eurotiomycetidae</taxon>
        <taxon>Eurotiales</taxon>
        <taxon>Aspergillaceae</taxon>
        <taxon>Aspergillus</taxon>
        <taxon>Aspergillus subgen. Fumigati</taxon>
    </lineage>
</organism>
<dbReference type="OrthoDB" id="5429794at2759"/>
<proteinExistence type="predicted"/>
<feature type="region of interest" description="Disordered" evidence="1">
    <location>
        <begin position="1"/>
        <end position="60"/>
    </location>
</feature>
<dbReference type="AlphaFoldDB" id="A0A229YR92"/>
<protein>
    <submittedName>
        <fullName evidence="2">Uncharacterized protein</fullName>
    </submittedName>
</protein>
<keyword evidence="3" id="KW-1185">Reference proteome</keyword>
<reference evidence="2 3" key="1">
    <citation type="submission" date="2018-08" db="EMBL/GenBank/DDBJ databases">
        <title>Draft genome sequences of two Aspergillus turcosus clinical strains isolated from bronchoalveolar lavage fluid: one azole-susceptible and the other azole-resistant.</title>
        <authorList>
            <person name="Parent-Michaud M."/>
            <person name="Dufresne P.J."/>
            <person name="Fournier E."/>
            <person name="Martineau C."/>
            <person name="Moreira S."/>
            <person name="Perkins V."/>
            <person name="De Repentigny L."/>
            <person name="Dufresne S.F."/>
        </authorList>
    </citation>
    <scope>NUCLEOTIDE SEQUENCE [LARGE SCALE GENOMIC DNA]</scope>
    <source>
        <strain evidence="2">HMR AF 1038</strain>
    </source>
</reference>
<gene>
    <name evidence="2" type="ORF">CFD26_105135</name>
</gene>
<accession>A0A229YR92</accession>
<evidence type="ECO:0000256" key="1">
    <source>
        <dbReference type="SAM" id="MobiDB-lite"/>
    </source>
</evidence>
<feature type="compositionally biased region" description="Polar residues" evidence="1">
    <location>
        <begin position="293"/>
        <end position="305"/>
    </location>
</feature>
<feature type="compositionally biased region" description="Basic and acidic residues" evidence="1">
    <location>
        <begin position="45"/>
        <end position="59"/>
    </location>
</feature>
<dbReference type="EMBL" id="NIDN02000119">
    <property type="protein sequence ID" value="RLL96214.1"/>
    <property type="molecule type" value="Genomic_DNA"/>
</dbReference>
<feature type="compositionally biased region" description="Basic and acidic residues" evidence="1">
    <location>
        <begin position="275"/>
        <end position="292"/>
    </location>
</feature>
<sequence>MGRPRKSKPSRSQEEENRAEGVDSEERPEEKTQSESGRLSYQHSDQCRDEHSPDRDEHQLPLTWSSPLAAMAQISPVQLGLPVQSILATPHLMAPAASSESGQHGGWSSRPGLGSDSVSVTEHLPLDDAALVSMVSECKWPGDYAAMDSDFERIQRLTPSVPDWRLDVYGQLSPILLRLNEDRQSLKRGTLSTDRSLDELFSTISALCDTVQIITQLGGSSMPSINAFSEEPQQSGQGTLMLALTAVCMSIEIYELLAVGPEDKALLLLQGLDGSERRDSISGSGNERHCERSSVQNLLRPTSSGHRQRSHTTGRVGAVVRYTVMDFHLGQLGQLLHVVADYSWTGYEVGFRN</sequence>
<feature type="compositionally biased region" description="Polar residues" evidence="1">
    <location>
        <begin position="34"/>
        <end position="44"/>
    </location>
</feature>
<dbReference type="Proteomes" id="UP000215289">
    <property type="component" value="Unassembled WGS sequence"/>
</dbReference>
<name>A0A229YR92_9EURO</name>
<feature type="region of interest" description="Disordered" evidence="1">
    <location>
        <begin position="94"/>
        <end position="114"/>
    </location>
</feature>
<evidence type="ECO:0000313" key="2">
    <source>
        <dbReference type="EMBL" id="RLL96214.1"/>
    </source>
</evidence>
<evidence type="ECO:0000313" key="3">
    <source>
        <dbReference type="Proteomes" id="UP000215289"/>
    </source>
</evidence>
<feature type="compositionally biased region" description="Basic and acidic residues" evidence="1">
    <location>
        <begin position="11"/>
        <end position="33"/>
    </location>
</feature>
<feature type="region of interest" description="Disordered" evidence="1">
    <location>
        <begin position="275"/>
        <end position="312"/>
    </location>
</feature>
<comment type="caution">
    <text evidence="2">The sequence shown here is derived from an EMBL/GenBank/DDBJ whole genome shotgun (WGS) entry which is preliminary data.</text>
</comment>